<dbReference type="AlphaFoldDB" id="A0A0Q0BQN4"/>
<evidence type="ECO:0000313" key="1">
    <source>
        <dbReference type="EMBL" id="KPY97298.1"/>
    </source>
</evidence>
<organism evidence="1 2">
    <name type="scientific">Pseudomonas syringae pv. spinaceae</name>
    <dbReference type="NCBI Taxonomy" id="264459"/>
    <lineage>
        <taxon>Bacteria</taxon>
        <taxon>Pseudomonadati</taxon>
        <taxon>Pseudomonadota</taxon>
        <taxon>Gammaproteobacteria</taxon>
        <taxon>Pseudomonadales</taxon>
        <taxon>Pseudomonadaceae</taxon>
        <taxon>Pseudomonas</taxon>
        <taxon>Pseudomonas syringae</taxon>
    </lineage>
</organism>
<comment type="caution">
    <text evidence="1">The sequence shown here is derived from an EMBL/GenBank/DDBJ whole genome shotgun (WGS) entry which is preliminary data.</text>
</comment>
<dbReference type="EMBL" id="LJRI01000548">
    <property type="protein sequence ID" value="KPY97298.1"/>
    <property type="molecule type" value="Genomic_DNA"/>
</dbReference>
<accession>A0A0Q0BQN4</accession>
<proteinExistence type="predicted"/>
<sequence>MRGEGGETAITFLENALEVGRVAVVLAGQILTFQLWITHDQRAIGVDQVDAAAIAQALAHEQVFEIHQAHGRTHNTFELAVRP</sequence>
<dbReference type="Proteomes" id="UP000050384">
    <property type="component" value="Unassembled WGS sequence"/>
</dbReference>
<evidence type="ECO:0000313" key="2">
    <source>
        <dbReference type="Proteomes" id="UP000050384"/>
    </source>
</evidence>
<gene>
    <name evidence="1" type="ORF">ALO94_200411</name>
</gene>
<name>A0A0Q0BQN4_PSESX</name>
<protein>
    <submittedName>
        <fullName evidence="1">Uncharacterized protein</fullName>
    </submittedName>
</protein>
<reference evidence="1 2" key="1">
    <citation type="submission" date="2015-09" db="EMBL/GenBank/DDBJ databases">
        <title>Genome announcement of multiple Pseudomonas syringae strains.</title>
        <authorList>
            <person name="Thakur S."/>
            <person name="Wang P.W."/>
            <person name="Gong Y."/>
            <person name="Weir B.S."/>
            <person name="Guttman D.S."/>
        </authorList>
    </citation>
    <scope>NUCLEOTIDE SEQUENCE [LARGE SCALE GENOMIC DNA]</scope>
    <source>
        <strain evidence="1 2">ICMP16929</strain>
    </source>
</reference>